<dbReference type="EMBL" id="BARW01016808">
    <property type="protein sequence ID" value="GAI95391.1"/>
    <property type="molecule type" value="Genomic_DNA"/>
</dbReference>
<gene>
    <name evidence="3" type="ORF">S12H4_29176</name>
</gene>
<evidence type="ECO:0000256" key="1">
    <source>
        <dbReference type="ARBA" id="ARBA00022679"/>
    </source>
</evidence>
<keyword evidence="1" id="KW-0808">Transferase</keyword>
<dbReference type="InterPro" id="IPR001296">
    <property type="entry name" value="Glyco_trans_1"/>
</dbReference>
<dbReference type="GO" id="GO:0016757">
    <property type="term" value="F:glycosyltransferase activity"/>
    <property type="evidence" value="ECO:0007669"/>
    <property type="project" value="InterPro"/>
</dbReference>
<feature type="domain" description="Glycosyl transferase family 1" evidence="2">
    <location>
        <begin position="7"/>
        <end position="65"/>
    </location>
</feature>
<name>X1TVI1_9ZZZZ</name>
<sequence>MIHWNILFEGLSAGKPIICATIEPMIEISKDVGFHVPFNDVEKLVEKITILKENKKLYEKLSKNALIKAEKYSWGNLGKKFERIFKLISK</sequence>
<protein>
    <recommendedName>
        <fullName evidence="2">Glycosyl transferase family 1 domain-containing protein</fullName>
    </recommendedName>
</protein>
<dbReference type="AlphaFoldDB" id="X1TVI1"/>
<dbReference type="Pfam" id="PF00534">
    <property type="entry name" value="Glycos_transf_1"/>
    <property type="match status" value="1"/>
</dbReference>
<proteinExistence type="predicted"/>
<comment type="caution">
    <text evidence="3">The sequence shown here is derived from an EMBL/GenBank/DDBJ whole genome shotgun (WGS) entry which is preliminary data.</text>
</comment>
<dbReference type="SUPFAM" id="SSF53756">
    <property type="entry name" value="UDP-Glycosyltransferase/glycogen phosphorylase"/>
    <property type="match status" value="1"/>
</dbReference>
<evidence type="ECO:0000259" key="2">
    <source>
        <dbReference type="Pfam" id="PF00534"/>
    </source>
</evidence>
<evidence type="ECO:0000313" key="3">
    <source>
        <dbReference type="EMBL" id="GAI95391.1"/>
    </source>
</evidence>
<dbReference type="Gene3D" id="3.40.50.2000">
    <property type="entry name" value="Glycogen Phosphorylase B"/>
    <property type="match status" value="1"/>
</dbReference>
<organism evidence="3">
    <name type="scientific">marine sediment metagenome</name>
    <dbReference type="NCBI Taxonomy" id="412755"/>
    <lineage>
        <taxon>unclassified sequences</taxon>
        <taxon>metagenomes</taxon>
        <taxon>ecological metagenomes</taxon>
    </lineage>
</organism>
<accession>X1TVI1</accession>
<dbReference type="PANTHER" id="PTHR46401:SF2">
    <property type="entry name" value="GLYCOSYLTRANSFERASE WBBK-RELATED"/>
    <property type="match status" value="1"/>
</dbReference>
<dbReference type="PANTHER" id="PTHR46401">
    <property type="entry name" value="GLYCOSYLTRANSFERASE WBBK-RELATED"/>
    <property type="match status" value="1"/>
</dbReference>
<reference evidence="3" key="1">
    <citation type="journal article" date="2014" name="Front. Microbiol.">
        <title>High frequency of phylogenetically diverse reductive dehalogenase-homologous genes in deep subseafloor sedimentary metagenomes.</title>
        <authorList>
            <person name="Kawai M."/>
            <person name="Futagami T."/>
            <person name="Toyoda A."/>
            <person name="Takaki Y."/>
            <person name="Nishi S."/>
            <person name="Hori S."/>
            <person name="Arai W."/>
            <person name="Tsubouchi T."/>
            <person name="Morono Y."/>
            <person name="Uchiyama I."/>
            <person name="Ito T."/>
            <person name="Fujiyama A."/>
            <person name="Inagaki F."/>
            <person name="Takami H."/>
        </authorList>
    </citation>
    <scope>NUCLEOTIDE SEQUENCE</scope>
    <source>
        <strain evidence="3">Expedition CK06-06</strain>
    </source>
</reference>